<comment type="subunit">
    <text evidence="9 10">In the presence of PdxS, forms a dodecamer of heterodimers. Only shows activity in the heterodimer.</text>
</comment>
<dbReference type="PIRSF" id="PIRSF005639">
    <property type="entry name" value="Glut_amidoT_SNO"/>
    <property type="match status" value="1"/>
</dbReference>
<dbReference type="GO" id="GO:0005829">
    <property type="term" value="C:cytosol"/>
    <property type="evidence" value="ECO:0007669"/>
    <property type="project" value="TreeGrafter"/>
</dbReference>
<dbReference type="Pfam" id="PF01174">
    <property type="entry name" value="SNO"/>
    <property type="match status" value="1"/>
</dbReference>
<dbReference type="GO" id="GO:0042823">
    <property type="term" value="P:pyridoxal phosphate biosynthetic process"/>
    <property type="evidence" value="ECO:0007669"/>
    <property type="project" value="UniProtKB-UniRule"/>
</dbReference>
<comment type="function">
    <text evidence="8 10">Catalyzes the hydrolysis of glutamine to glutamate and ammonia as part of the biosynthesis of pyridoxal 5'-phosphate. The resulting ammonia molecule is channeled to the active site of PdxS.</text>
</comment>
<organism evidence="13 14">
    <name type="scientific">[Clostridium] cellulosi</name>
    <dbReference type="NCBI Taxonomy" id="29343"/>
    <lineage>
        <taxon>Bacteria</taxon>
        <taxon>Bacillati</taxon>
        <taxon>Bacillota</taxon>
        <taxon>Clostridia</taxon>
        <taxon>Eubacteriales</taxon>
        <taxon>Oscillospiraceae</taxon>
        <taxon>Oscillospiraceae incertae sedis</taxon>
    </lineage>
</organism>
<evidence type="ECO:0000256" key="7">
    <source>
        <dbReference type="ARBA" id="ARBA00049534"/>
    </source>
</evidence>
<dbReference type="GO" id="GO:0008614">
    <property type="term" value="P:pyridoxine metabolic process"/>
    <property type="evidence" value="ECO:0007669"/>
    <property type="project" value="TreeGrafter"/>
</dbReference>
<dbReference type="FunFam" id="3.40.50.880:FF:000010">
    <property type="entry name" value="uncharacterized protein LOC100176842 isoform X2"/>
    <property type="match status" value="1"/>
</dbReference>
<dbReference type="EC" id="3.5.1.2" evidence="10"/>
<keyword evidence="3 10" id="KW-0663">Pyridoxal phosphate</keyword>
<dbReference type="PROSITE" id="PS51130">
    <property type="entry name" value="PDXT_SNO_2"/>
    <property type="match status" value="1"/>
</dbReference>
<comment type="pathway">
    <text evidence="10">Cofactor biosynthesis; pyridoxal 5'-phosphate biosynthesis.</text>
</comment>
<evidence type="ECO:0000256" key="11">
    <source>
        <dbReference type="PIRSR" id="PIRSR005639-1"/>
    </source>
</evidence>
<feature type="active site" description="Charge relay system" evidence="10 11">
    <location>
        <position position="172"/>
    </location>
</feature>
<dbReference type="GO" id="GO:0016740">
    <property type="term" value="F:transferase activity"/>
    <property type="evidence" value="ECO:0007669"/>
    <property type="project" value="UniProtKB-KW"/>
</dbReference>
<dbReference type="SUPFAM" id="SSF52317">
    <property type="entry name" value="Class I glutamine amidotransferase-like"/>
    <property type="match status" value="1"/>
</dbReference>
<dbReference type="EMBL" id="LM995447">
    <property type="protein sequence ID" value="CDZ24360.1"/>
    <property type="molecule type" value="Genomic_DNA"/>
</dbReference>
<evidence type="ECO:0000256" key="12">
    <source>
        <dbReference type="PIRSR" id="PIRSR005639-2"/>
    </source>
</evidence>
<keyword evidence="5 10" id="KW-0456">Lyase</keyword>
<evidence type="ECO:0000256" key="4">
    <source>
        <dbReference type="ARBA" id="ARBA00022962"/>
    </source>
</evidence>
<reference evidence="14" key="1">
    <citation type="submission" date="2014-07" db="EMBL/GenBank/DDBJ databases">
        <authorList>
            <person name="Wibberg D."/>
        </authorList>
    </citation>
    <scope>NUCLEOTIDE SEQUENCE [LARGE SCALE GENOMIC DNA]</scope>
    <source>
        <strain evidence="14">DG5</strain>
    </source>
</reference>
<keyword evidence="13" id="KW-0808">Transferase</keyword>
<dbReference type="KEGG" id="ccel:CCDG5_1246"/>
<comment type="catalytic activity">
    <reaction evidence="6 10">
        <text>aldehydo-D-ribose 5-phosphate + D-glyceraldehyde 3-phosphate + L-glutamine = pyridoxal 5'-phosphate + L-glutamate + phosphate + 3 H2O + H(+)</text>
        <dbReference type="Rhea" id="RHEA:31507"/>
        <dbReference type="ChEBI" id="CHEBI:15377"/>
        <dbReference type="ChEBI" id="CHEBI:15378"/>
        <dbReference type="ChEBI" id="CHEBI:29985"/>
        <dbReference type="ChEBI" id="CHEBI:43474"/>
        <dbReference type="ChEBI" id="CHEBI:58273"/>
        <dbReference type="ChEBI" id="CHEBI:58359"/>
        <dbReference type="ChEBI" id="CHEBI:59776"/>
        <dbReference type="ChEBI" id="CHEBI:597326"/>
        <dbReference type="EC" id="4.3.3.6"/>
    </reaction>
</comment>
<dbReference type="AlphaFoldDB" id="A0A078KT78"/>
<proteinExistence type="inferred from homology"/>
<dbReference type="NCBIfam" id="TIGR03800">
    <property type="entry name" value="PLP_synth_Pdx2"/>
    <property type="match status" value="1"/>
</dbReference>
<keyword evidence="14" id="KW-1185">Reference proteome</keyword>
<dbReference type="GO" id="GO:0006543">
    <property type="term" value="P:L-glutamine catabolic process"/>
    <property type="evidence" value="ECO:0007669"/>
    <property type="project" value="UniProtKB-UniRule"/>
</dbReference>
<evidence type="ECO:0000256" key="1">
    <source>
        <dbReference type="ARBA" id="ARBA00008345"/>
    </source>
</evidence>
<dbReference type="CDD" id="cd01749">
    <property type="entry name" value="GATase1_PB"/>
    <property type="match status" value="1"/>
</dbReference>
<dbReference type="PROSITE" id="PS51273">
    <property type="entry name" value="GATASE_TYPE_1"/>
    <property type="match status" value="1"/>
</dbReference>
<dbReference type="PANTHER" id="PTHR31559">
    <property type="entry name" value="PYRIDOXAL 5'-PHOSPHATE SYNTHASE SUBUNIT SNO"/>
    <property type="match status" value="1"/>
</dbReference>
<dbReference type="InterPro" id="IPR021196">
    <property type="entry name" value="PdxT/SNO_CS"/>
</dbReference>
<dbReference type="EC" id="4.3.3.6" evidence="10"/>
<keyword evidence="2 10" id="KW-0378">Hydrolase</keyword>
<evidence type="ECO:0000256" key="3">
    <source>
        <dbReference type="ARBA" id="ARBA00022898"/>
    </source>
</evidence>
<dbReference type="GO" id="GO:1903600">
    <property type="term" value="C:glutaminase complex"/>
    <property type="evidence" value="ECO:0007669"/>
    <property type="project" value="TreeGrafter"/>
</dbReference>
<dbReference type="PANTHER" id="PTHR31559:SF0">
    <property type="entry name" value="PYRIDOXAL 5'-PHOSPHATE SYNTHASE SUBUNIT SNO1-RELATED"/>
    <property type="match status" value="1"/>
</dbReference>
<keyword evidence="4 10" id="KW-0315">Glutamine amidotransferase</keyword>
<evidence type="ECO:0000256" key="6">
    <source>
        <dbReference type="ARBA" id="ARBA00047992"/>
    </source>
</evidence>
<dbReference type="InterPro" id="IPR002161">
    <property type="entry name" value="PdxT/SNO"/>
</dbReference>
<evidence type="ECO:0000256" key="10">
    <source>
        <dbReference type="HAMAP-Rule" id="MF_01615"/>
    </source>
</evidence>
<sequence>MKTIGVLALQGSFREHLKMLGKLSDIKPIPVRTLSELNEADGLIIPGGESTTMGKLLRDFGLLEPLREKITNGLPVWGTCAGMILLANSIVGGEPVHLGVMDITVRRNAYGCQLDSFFTKIIVSEVSKEPIKAVFIRAPWIEQAGKSVNVMASLDGKIVAARQNNIIATSFHPELTDDLSFHRYFVSLI</sequence>
<dbReference type="STRING" id="29343.CCDG5_1246"/>
<protein>
    <recommendedName>
        <fullName evidence="10">Pyridoxal 5'-phosphate synthase subunit PdxT</fullName>
        <ecNumber evidence="10">4.3.3.6</ecNumber>
    </recommendedName>
    <alternativeName>
        <fullName evidence="10">Pdx2</fullName>
    </alternativeName>
    <alternativeName>
        <fullName evidence="10">Pyridoxal 5'-phosphate synthase glutaminase subunit</fullName>
        <ecNumber evidence="10">3.5.1.2</ecNumber>
    </alternativeName>
</protein>
<evidence type="ECO:0000256" key="9">
    <source>
        <dbReference type="ARBA" id="ARBA00064749"/>
    </source>
</evidence>
<feature type="binding site" evidence="10 12">
    <location>
        <begin position="136"/>
        <end position="137"/>
    </location>
    <ligand>
        <name>L-glutamine</name>
        <dbReference type="ChEBI" id="CHEBI:58359"/>
    </ligand>
</feature>
<dbReference type="HOGENOM" id="CLU_069674_2_0_9"/>
<evidence type="ECO:0000256" key="8">
    <source>
        <dbReference type="ARBA" id="ARBA00054599"/>
    </source>
</evidence>
<evidence type="ECO:0000256" key="2">
    <source>
        <dbReference type="ARBA" id="ARBA00022801"/>
    </source>
</evidence>
<dbReference type="GO" id="GO:0004359">
    <property type="term" value="F:glutaminase activity"/>
    <property type="evidence" value="ECO:0007669"/>
    <property type="project" value="UniProtKB-UniRule"/>
</dbReference>
<comment type="catalytic activity">
    <reaction evidence="7 10">
        <text>L-glutamine + H2O = L-glutamate + NH4(+)</text>
        <dbReference type="Rhea" id="RHEA:15889"/>
        <dbReference type="ChEBI" id="CHEBI:15377"/>
        <dbReference type="ChEBI" id="CHEBI:28938"/>
        <dbReference type="ChEBI" id="CHEBI:29985"/>
        <dbReference type="ChEBI" id="CHEBI:58359"/>
        <dbReference type="EC" id="3.5.1.2"/>
    </reaction>
</comment>
<dbReference type="InterPro" id="IPR029062">
    <property type="entry name" value="Class_I_gatase-like"/>
</dbReference>
<feature type="active site" description="Nucleophile" evidence="10 11">
    <location>
        <position position="80"/>
    </location>
</feature>
<feature type="binding site" evidence="10 12">
    <location>
        <begin position="48"/>
        <end position="50"/>
    </location>
    <ligand>
        <name>L-glutamine</name>
        <dbReference type="ChEBI" id="CHEBI:58359"/>
    </ligand>
</feature>
<name>A0A078KT78_9FIRM</name>
<feature type="binding site" evidence="10 12">
    <location>
        <position position="107"/>
    </location>
    <ligand>
        <name>L-glutamine</name>
        <dbReference type="ChEBI" id="CHEBI:58359"/>
    </ligand>
</feature>
<gene>
    <name evidence="10 13" type="primary">pdxT</name>
    <name evidence="13" type="ORF">CCDG5_1246</name>
</gene>
<evidence type="ECO:0000313" key="14">
    <source>
        <dbReference type="Proteomes" id="UP000032431"/>
    </source>
</evidence>
<dbReference type="GO" id="GO:0036381">
    <property type="term" value="F:pyridoxal 5'-phosphate synthase (glutamine hydrolysing) activity"/>
    <property type="evidence" value="ECO:0007669"/>
    <property type="project" value="UniProtKB-UniRule"/>
</dbReference>
<dbReference type="PATRIC" id="fig|29343.3.peg.1311"/>
<dbReference type="OrthoDB" id="9810320at2"/>
<dbReference type="HAMAP" id="MF_01615">
    <property type="entry name" value="PdxT"/>
    <property type="match status" value="1"/>
</dbReference>
<dbReference type="Gene3D" id="3.40.50.880">
    <property type="match status" value="1"/>
</dbReference>
<comment type="similarity">
    <text evidence="1 10">Belongs to the glutaminase PdxT/SNO family.</text>
</comment>
<evidence type="ECO:0000313" key="13">
    <source>
        <dbReference type="EMBL" id="CDZ24360.1"/>
    </source>
</evidence>
<accession>A0A078KT78</accession>
<dbReference type="UniPathway" id="UPA00245"/>
<feature type="active site" description="Charge relay system" evidence="10 11">
    <location>
        <position position="174"/>
    </location>
</feature>
<evidence type="ECO:0000256" key="5">
    <source>
        <dbReference type="ARBA" id="ARBA00023239"/>
    </source>
</evidence>
<dbReference type="Proteomes" id="UP000032431">
    <property type="component" value="Chromosome I"/>
</dbReference>
<dbReference type="PROSITE" id="PS01236">
    <property type="entry name" value="PDXT_SNO_1"/>
    <property type="match status" value="1"/>
</dbReference>